<accession>A0A9P6CSZ4</accession>
<comment type="caution">
    <text evidence="1">The sequence shown here is derived from an EMBL/GenBank/DDBJ whole genome shotgun (WGS) entry which is preliminary data.</text>
</comment>
<evidence type="ECO:0000313" key="1">
    <source>
        <dbReference type="EMBL" id="KAF9472540.1"/>
    </source>
</evidence>
<name>A0A9P6CSZ4_9AGAR</name>
<dbReference type="EMBL" id="MU155524">
    <property type="protein sequence ID" value="KAF9472540.1"/>
    <property type="molecule type" value="Genomic_DNA"/>
</dbReference>
<proteinExistence type="predicted"/>
<reference evidence="1" key="1">
    <citation type="submission" date="2020-11" db="EMBL/GenBank/DDBJ databases">
        <authorList>
            <consortium name="DOE Joint Genome Institute"/>
            <person name="Ahrendt S."/>
            <person name="Riley R."/>
            <person name="Andreopoulos W."/>
            <person name="Labutti K."/>
            <person name="Pangilinan J."/>
            <person name="Ruiz-Duenas F.J."/>
            <person name="Barrasa J.M."/>
            <person name="Sanchez-Garcia M."/>
            <person name="Camarero S."/>
            <person name="Miyauchi S."/>
            <person name="Serrano A."/>
            <person name="Linde D."/>
            <person name="Babiker R."/>
            <person name="Drula E."/>
            <person name="Ayuso-Fernandez I."/>
            <person name="Pacheco R."/>
            <person name="Padilla G."/>
            <person name="Ferreira P."/>
            <person name="Barriuso J."/>
            <person name="Kellner H."/>
            <person name="Castanera R."/>
            <person name="Alfaro M."/>
            <person name="Ramirez L."/>
            <person name="Pisabarro A.G."/>
            <person name="Kuo A."/>
            <person name="Tritt A."/>
            <person name="Lipzen A."/>
            <person name="He G."/>
            <person name="Yan M."/>
            <person name="Ng V."/>
            <person name="Cullen D."/>
            <person name="Martin F."/>
            <person name="Rosso M.-N."/>
            <person name="Henrissat B."/>
            <person name="Hibbett D."/>
            <person name="Martinez A.T."/>
            <person name="Grigoriev I.V."/>
        </authorList>
    </citation>
    <scope>NUCLEOTIDE SEQUENCE</scope>
    <source>
        <strain evidence="1">CIRM-BRFM 674</strain>
    </source>
</reference>
<dbReference type="AlphaFoldDB" id="A0A9P6CSZ4"/>
<protein>
    <submittedName>
        <fullName evidence="1">Uncharacterized protein</fullName>
    </submittedName>
</protein>
<gene>
    <name evidence="1" type="ORF">BDN70DRAFT_886897</name>
</gene>
<organism evidence="1 2">
    <name type="scientific">Pholiota conissans</name>
    <dbReference type="NCBI Taxonomy" id="109636"/>
    <lineage>
        <taxon>Eukaryota</taxon>
        <taxon>Fungi</taxon>
        <taxon>Dikarya</taxon>
        <taxon>Basidiomycota</taxon>
        <taxon>Agaricomycotina</taxon>
        <taxon>Agaricomycetes</taxon>
        <taxon>Agaricomycetidae</taxon>
        <taxon>Agaricales</taxon>
        <taxon>Agaricineae</taxon>
        <taxon>Strophariaceae</taxon>
        <taxon>Pholiota</taxon>
    </lineage>
</organism>
<evidence type="ECO:0000313" key="2">
    <source>
        <dbReference type="Proteomes" id="UP000807469"/>
    </source>
</evidence>
<sequence length="66" mass="7478">MVLLCTSHPHVPQCIASHSTSKTEQSPLRPTKLRMAFLYVAAIDENDTLHHSFLSVVDSRGYLNRR</sequence>
<keyword evidence="2" id="KW-1185">Reference proteome</keyword>
<dbReference type="Proteomes" id="UP000807469">
    <property type="component" value="Unassembled WGS sequence"/>
</dbReference>